<dbReference type="SUPFAM" id="SSF54001">
    <property type="entry name" value="Cysteine proteinases"/>
    <property type="match status" value="1"/>
</dbReference>
<sequence>MSKKRNRQPSVNEELSEGSTDFCDVCNTNIVGSTCPHIPKAVNFNKIKKRIKKVGISTECSICKKCKDNDKEYVIKSATLVCLQCGHQGCGKIDYGHALVHYKKAHSDHHFLVVDTDYLSVWCFYCQTKVNIRSGKKLHQTVEFIKRCTIAKNSLQTEMTQTQCHEEVIDIDKKETENIIYNFPKVGGLINLGNTCFFNAVLQCLAQTPFLVKVLDDLRLPGQKFTLLGGKHKLANSSEEVDLPPIEGTLESWGSFTSILWKTLTEMQNSDGHQSYRPSELLNEFKKKTMQCMDGGQHDSHELLRHLLEIVRNEDLKRYQSVILKEFGLSEKTNPEGVEESLKSRAKFYGNQANARLLGTELVFRGVLVSTLKCLDCHHSSQSTEPFLDLSLPVMSDKPQPPVLKRKNNGFEDTCDVMGNSISYMPSKYQLKKEKKAVRKNRKNKKQEIRNHGDTLFFVEESDADVEDNLEVEGILPVTDSSVTSKESPTSPTPTLTNGKIIEDIQVPTSNLNLMESVNHNEQEETTWNQRVSVKLWCSFRLIKQVPNERATQSPISAIYNDGEIFFFSNNNRKIRRKEEECLNDVSNGIDNITSGISKIGIDGSLQQSPTRYPMKEGECSIRSCLNQFTALELMSGSNKVSCEACTAREKKVRENYKMVCTPSTKQYLISRVPAVLILHLKRMQAQRVDFRKVSRHVSFPILLDLAPICKNHKKARIYALYGVVEHSGTIHGGHYVAYVKSRLPLTPDDPRWSFLPSKDVKDSQESPYASSSDSDAEETVEPPPGKWYHISDSRVMEVDETTVLQSQAYLLFYERIL</sequence>
<gene>
    <name evidence="10" type="ORF">WH47_09967</name>
</gene>
<keyword evidence="3 5" id="KW-0863">Zinc-finger</keyword>
<evidence type="ECO:0000256" key="6">
    <source>
        <dbReference type="RuleBase" id="RU366025"/>
    </source>
</evidence>
<dbReference type="SUPFAM" id="SSF57850">
    <property type="entry name" value="RING/U-box"/>
    <property type="match status" value="1"/>
</dbReference>
<accession>A0A0L7R3I3</accession>
<evidence type="ECO:0000313" key="10">
    <source>
        <dbReference type="EMBL" id="KOC65388.1"/>
    </source>
</evidence>
<evidence type="ECO:0000313" key="11">
    <source>
        <dbReference type="Proteomes" id="UP000053825"/>
    </source>
</evidence>
<dbReference type="PANTHER" id="PTHR24006:SF781">
    <property type="entry name" value="LD34905P"/>
    <property type="match status" value="1"/>
</dbReference>
<dbReference type="EMBL" id="KQ414663">
    <property type="protein sequence ID" value="KOC65388.1"/>
    <property type="molecule type" value="Genomic_DNA"/>
</dbReference>
<dbReference type="EC" id="3.4.19.12" evidence="6"/>
<dbReference type="PROSITE" id="PS00972">
    <property type="entry name" value="USP_1"/>
    <property type="match status" value="1"/>
</dbReference>
<dbReference type="GO" id="GO:0005829">
    <property type="term" value="C:cytosol"/>
    <property type="evidence" value="ECO:0007669"/>
    <property type="project" value="TreeGrafter"/>
</dbReference>
<name>A0A0L7R3I3_9HYME</name>
<evidence type="ECO:0000256" key="4">
    <source>
        <dbReference type="ARBA" id="ARBA00022833"/>
    </source>
</evidence>
<dbReference type="GO" id="GO:0006508">
    <property type="term" value="P:proteolysis"/>
    <property type="evidence" value="ECO:0007669"/>
    <property type="project" value="UniProtKB-KW"/>
</dbReference>
<dbReference type="InterPro" id="IPR013083">
    <property type="entry name" value="Znf_RING/FYVE/PHD"/>
</dbReference>
<dbReference type="GO" id="GO:0004843">
    <property type="term" value="F:cysteine-type deubiquitinase activity"/>
    <property type="evidence" value="ECO:0007669"/>
    <property type="project" value="UniProtKB-UniRule"/>
</dbReference>
<dbReference type="PROSITE" id="PS50235">
    <property type="entry name" value="USP_3"/>
    <property type="match status" value="1"/>
</dbReference>
<keyword evidence="4" id="KW-0862">Zinc</keyword>
<dbReference type="PROSITE" id="PS00973">
    <property type="entry name" value="USP_2"/>
    <property type="match status" value="1"/>
</dbReference>
<keyword evidence="2" id="KW-0479">Metal-binding</keyword>
<evidence type="ECO:0000259" key="8">
    <source>
        <dbReference type="PROSITE" id="PS50235"/>
    </source>
</evidence>
<evidence type="ECO:0000256" key="5">
    <source>
        <dbReference type="PROSITE-ProRule" id="PRU00502"/>
    </source>
</evidence>
<evidence type="ECO:0000259" key="9">
    <source>
        <dbReference type="PROSITE" id="PS50271"/>
    </source>
</evidence>
<dbReference type="Proteomes" id="UP000053825">
    <property type="component" value="Unassembled WGS sequence"/>
</dbReference>
<dbReference type="STRING" id="597456.A0A0L7R3I3"/>
<protein>
    <recommendedName>
        <fullName evidence="6">Ubiquitin carboxyl-terminal hydrolase</fullName>
        <ecNumber evidence="6">3.4.19.12</ecNumber>
    </recommendedName>
</protein>
<dbReference type="Pfam" id="PF02148">
    <property type="entry name" value="zf-UBP"/>
    <property type="match status" value="1"/>
</dbReference>
<feature type="domain" description="USP" evidence="8">
    <location>
        <begin position="187"/>
        <end position="817"/>
    </location>
</feature>
<dbReference type="InterPro" id="IPR001394">
    <property type="entry name" value="Peptidase_C19_UCH"/>
</dbReference>
<reference evidence="10 11" key="1">
    <citation type="submission" date="2015-07" db="EMBL/GenBank/DDBJ databases">
        <title>The genome of Habropoda laboriosa.</title>
        <authorList>
            <person name="Pan H."/>
            <person name="Kapheim K."/>
        </authorList>
    </citation>
    <scope>NUCLEOTIDE SEQUENCE [LARGE SCALE GENOMIC DNA]</scope>
    <source>
        <strain evidence="10">0110345459</strain>
    </source>
</reference>
<dbReference type="OrthoDB" id="2020758at2759"/>
<dbReference type="AlphaFoldDB" id="A0A0L7R3I3"/>
<evidence type="ECO:0000256" key="2">
    <source>
        <dbReference type="ARBA" id="ARBA00022723"/>
    </source>
</evidence>
<keyword evidence="6" id="KW-0788">Thiol protease</keyword>
<evidence type="ECO:0000256" key="7">
    <source>
        <dbReference type="SAM" id="MobiDB-lite"/>
    </source>
</evidence>
<dbReference type="GO" id="GO:0005634">
    <property type="term" value="C:nucleus"/>
    <property type="evidence" value="ECO:0007669"/>
    <property type="project" value="TreeGrafter"/>
</dbReference>
<dbReference type="InterPro" id="IPR018200">
    <property type="entry name" value="USP_CS"/>
</dbReference>
<comment type="catalytic activity">
    <reaction evidence="6">
        <text>Thiol-dependent hydrolysis of ester, thioester, amide, peptide and isopeptide bonds formed by the C-terminal Gly of ubiquitin (a 76-residue protein attached to proteins as an intracellular targeting signal).</text>
        <dbReference type="EC" id="3.4.19.12"/>
    </reaction>
</comment>
<evidence type="ECO:0000256" key="1">
    <source>
        <dbReference type="ARBA" id="ARBA00009085"/>
    </source>
</evidence>
<dbReference type="InterPro" id="IPR038765">
    <property type="entry name" value="Papain-like_cys_pep_sf"/>
</dbReference>
<dbReference type="CDD" id="cd02667">
    <property type="entry name" value="Peptidase_C19K"/>
    <property type="match status" value="1"/>
</dbReference>
<dbReference type="InterPro" id="IPR050164">
    <property type="entry name" value="Peptidase_C19"/>
</dbReference>
<dbReference type="Gene3D" id="3.90.70.10">
    <property type="entry name" value="Cysteine proteinases"/>
    <property type="match status" value="2"/>
</dbReference>
<proteinExistence type="inferred from homology"/>
<keyword evidence="11" id="KW-1185">Reference proteome</keyword>
<keyword evidence="6" id="KW-0833">Ubl conjugation pathway</keyword>
<dbReference type="Gene3D" id="3.30.40.10">
    <property type="entry name" value="Zinc/RING finger domain, C3HC4 (zinc finger)"/>
    <property type="match status" value="1"/>
</dbReference>
<keyword evidence="6" id="KW-0645">Protease</keyword>
<dbReference type="Pfam" id="PF00443">
    <property type="entry name" value="UCH"/>
    <property type="match status" value="1"/>
</dbReference>
<dbReference type="GO" id="GO:0016579">
    <property type="term" value="P:protein deubiquitination"/>
    <property type="evidence" value="ECO:0007669"/>
    <property type="project" value="InterPro"/>
</dbReference>
<organism evidence="10 11">
    <name type="scientific">Habropoda laboriosa</name>
    <dbReference type="NCBI Taxonomy" id="597456"/>
    <lineage>
        <taxon>Eukaryota</taxon>
        <taxon>Metazoa</taxon>
        <taxon>Ecdysozoa</taxon>
        <taxon>Arthropoda</taxon>
        <taxon>Hexapoda</taxon>
        <taxon>Insecta</taxon>
        <taxon>Pterygota</taxon>
        <taxon>Neoptera</taxon>
        <taxon>Endopterygota</taxon>
        <taxon>Hymenoptera</taxon>
        <taxon>Apocrita</taxon>
        <taxon>Aculeata</taxon>
        <taxon>Apoidea</taxon>
        <taxon>Anthophila</taxon>
        <taxon>Apidae</taxon>
        <taxon>Habropoda</taxon>
    </lineage>
</organism>
<dbReference type="PROSITE" id="PS50271">
    <property type="entry name" value="ZF_UBP"/>
    <property type="match status" value="1"/>
</dbReference>
<feature type="domain" description="UBP-type" evidence="9">
    <location>
        <begin position="33"/>
        <end position="149"/>
    </location>
</feature>
<dbReference type="PANTHER" id="PTHR24006">
    <property type="entry name" value="UBIQUITIN CARBOXYL-TERMINAL HYDROLASE"/>
    <property type="match status" value="1"/>
</dbReference>
<keyword evidence="6 10" id="KW-0378">Hydrolase</keyword>
<evidence type="ECO:0000256" key="3">
    <source>
        <dbReference type="ARBA" id="ARBA00022771"/>
    </source>
</evidence>
<dbReference type="InterPro" id="IPR028889">
    <property type="entry name" value="USP"/>
</dbReference>
<feature type="region of interest" description="Disordered" evidence="7">
    <location>
        <begin position="756"/>
        <end position="786"/>
    </location>
</feature>
<dbReference type="GO" id="GO:0008270">
    <property type="term" value="F:zinc ion binding"/>
    <property type="evidence" value="ECO:0007669"/>
    <property type="project" value="UniProtKB-KW"/>
</dbReference>
<dbReference type="InterPro" id="IPR001607">
    <property type="entry name" value="Znf_UBP"/>
</dbReference>
<comment type="similarity">
    <text evidence="1 6">Belongs to the peptidase C19 family.</text>
</comment>